<evidence type="ECO:0000313" key="3">
    <source>
        <dbReference type="Proteomes" id="UP001603857"/>
    </source>
</evidence>
<dbReference type="EMBL" id="JBGMDY010000004">
    <property type="protein sequence ID" value="KAL2336375.1"/>
    <property type="molecule type" value="Genomic_DNA"/>
</dbReference>
<dbReference type="AlphaFoldDB" id="A0ABD1MKN0"/>
<keyword evidence="3" id="KW-1185">Reference proteome</keyword>
<evidence type="ECO:0000256" key="1">
    <source>
        <dbReference type="SAM" id="MobiDB-lite"/>
    </source>
</evidence>
<reference evidence="2 3" key="1">
    <citation type="submission" date="2024-08" db="EMBL/GenBank/DDBJ databases">
        <title>Insights into the chromosomal genome structure of Flemingia macrophylla.</title>
        <authorList>
            <person name="Ding Y."/>
            <person name="Zhao Y."/>
            <person name="Bi W."/>
            <person name="Wu M."/>
            <person name="Zhao G."/>
            <person name="Gong Y."/>
            <person name="Li W."/>
            <person name="Zhang P."/>
        </authorList>
    </citation>
    <scope>NUCLEOTIDE SEQUENCE [LARGE SCALE GENOMIC DNA]</scope>
    <source>
        <strain evidence="2">DYQJB</strain>
        <tissue evidence="2">Leaf</tissue>
    </source>
</reference>
<proteinExistence type="predicted"/>
<accession>A0ABD1MKN0</accession>
<sequence length="71" mass="8070">MWISMHKYRTRPTHPWTPTASLRSQESTASARTAPPRMKSPFHPHTRRWTCPQAPETQGGQSLRSLRGSAS</sequence>
<evidence type="ECO:0000313" key="2">
    <source>
        <dbReference type="EMBL" id="KAL2336375.1"/>
    </source>
</evidence>
<feature type="compositionally biased region" description="Basic residues" evidence="1">
    <location>
        <begin position="1"/>
        <end position="12"/>
    </location>
</feature>
<dbReference type="Proteomes" id="UP001603857">
    <property type="component" value="Unassembled WGS sequence"/>
</dbReference>
<feature type="region of interest" description="Disordered" evidence="1">
    <location>
        <begin position="1"/>
        <end position="71"/>
    </location>
</feature>
<protein>
    <submittedName>
        <fullName evidence="2">Uncharacterized protein</fullName>
    </submittedName>
</protein>
<gene>
    <name evidence="2" type="ORF">Fmac_010821</name>
</gene>
<organism evidence="2 3">
    <name type="scientific">Flemingia macrophylla</name>
    <dbReference type="NCBI Taxonomy" id="520843"/>
    <lineage>
        <taxon>Eukaryota</taxon>
        <taxon>Viridiplantae</taxon>
        <taxon>Streptophyta</taxon>
        <taxon>Embryophyta</taxon>
        <taxon>Tracheophyta</taxon>
        <taxon>Spermatophyta</taxon>
        <taxon>Magnoliopsida</taxon>
        <taxon>eudicotyledons</taxon>
        <taxon>Gunneridae</taxon>
        <taxon>Pentapetalae</taxon>
        <taxon>rosids</taxon>
        <taxon>fabids</taxon>
        <taxon>Fabales</taxon>
        <taxon>Fabaceae</taxon>
        <taxon>Papilionoideae</taxon>
        <taxon>50 kb inversion clade</taxon>
        <taxon>NPAAA clade</taxon>
        <taxon>indigoferoid/millettioid clade</taxon>
        <taxon>Phaseoleae</taxon>
        <taxon>Flemingia</taxon>
    </lineage>
</organism>
<comment type="caution">
    <text evidence="2">The sequence shown here is derived from an EMBL/GenBank/DDBJ whole genome shotgun (WGS) entry which is preliminary data.</text>
</comment>
<name>A0ABD1MKN0_9FABA</name>
<feature type="compositionally biased region" description="Polar residues" evidence="1">
    <location>
        <begin position="16"/>
        <end position="31"/>
    </location>
</feature>
<feature type="compositionally biased region" description="Polar residues" evidence="1">
    <location>
        <begin position="55"/>
        <end position="71"/>
    </location>
</feature>